<evidence type="ECO:0000256" key="6">
    <source>
        <dbReference type="ARBA" id="ARBA00022833"/>
    </source>
</evidence>
<dbReference type="Gene3D" id="2.30.40.10">
    <property type="entry name" value="Urease, subunit C, domain 1"/>
    <property type="match status" value="1"/>
</dbReference>
<keyword evidence="4 8" id="KW-0479">Metal-binding</keyword>
<dbReference type="EMBL" id="CP018632">
    <property type="protein sequence ID" value="ASJ76793.1"/>
    <property type="molecule type" value="Genomic_DNA"/>
</dbReference>
<evidence type="ECO:0000256" key="7">
    <source>
        <dbReference type="NCBIfam" id="TIGR02967"/>
    </source>
</evidence>
<evidence type="ECO:0000256" key="1">
    <source>
        <dbReference type="ARBA" id="ARBA00004984"/>
    </source>
</evidence>
<dbReference type="AlphaFoldDB" id="A0A2Z2NZV0"/>
<dbReference type="Gene3D" id="3.20.20.140">
    <property type="entry name" value="Metal-dependent hydrolases"/>
    <property type="match status" value="1"/>
</dbReference>
<comment type="similarity">
    <text evidence="2 8">Belongs to the metallo-dependent hydrolases superfamily. ATZ/TRZ family.</text>
</comment>
<dbReference type="UniPathway" id="UPA00603">
    <property type="reaction ID" value="UER00660"/>
</dbReference>
<dbReference type="InterPro" id="IPR014311">
    <property type="entry name" value="Guanine_deaminase"/>
</dbReference>
<dbReference type="NCBIfam" id="TIGR02967">
    <property type="entry name" value="guan_deamin"/>
    <property type="match status" value="1"/>
</dbReference>
<dbReference type="KEGG" id="gai:IMCC3135_33760"/>
<comment type="pathway">
    <text evidence="1 8">Purine metabolism; guanine degradation; xanthine from guanine: step 1/1.</text>
</comment>
<dbReference type="InterPro" id="IPR032466">
    <property type="entry name" value="Metal_Hydrolase"/>
</dbReference>
<proteinExistence type="inferred from homology"/>
<organism evidence="10 11">
    <name type="scientific">Granulosicoccus antarcticus IMCC3135</name>
    <dbReference type="NCBI Taxonomy" id="1192854"/>
    <lineage>
        <taxon>Bacteria</taxon>
        <taxon>Pseudomonadati</taxon>
        <taxon>Pseudomonadota</taxon>
        <taxon>Gammaproteobacteria</taxon>
        <taxon>Chromatiales</taxon>
        <taxon>Granulosicoccaceae</taxon>
        <taxon>Granulosicoccus</taxon>
    </lineage>
</organism>
<dbReference type="PANTHER" id="PTHR11271">
    <property type="entry name" value="GUANINE DEAMINASE"/>
    <property type="match status" value="1"/>
</dbReference>
<evidence type="ECO:0000256" key="8">
    <source>
        <dbReference type="RuleBase" id="RU366009"/>
    </source>
</evidence>
<accession>A0A2Z2NZV0</accession>
<evidence type="ECO:0000256" key="3">
    <source>
        <dbReference type="ARBA" id="ARBA00012781"/>
    </source>
</evidence>
<evidence type="ECO:0000256" key="2">
    <source>
        <dbReference type="ARBA" id="ARBA00006745"/>
    </source>
</evidence>
<protein>
    <recommendedName>
        <fullName evidence="3 7">Guanine deaminase</fullName>
        <shortName evidence="8">Guanase</shortName>
        <ecNumber evidence="3 7">3.5.4.3</ecNumber>
    </recommendedName>
    <alternativeName>
        <fullName evidence="8">Guanine aminohydrolase</fullName>
    </alternativeName>
</protein>
<dbReference type="InterPro" id="IPR006680">
    <property type="entry name" value="Amidohydro-rel"/>
</dbReference>
<reference evidence="10 11" key="1">
    <citation type="submission" date="2016-12" db="EMBL/GenBank/DDBJ databases">
        <authorList>
            <person name="Song W.-J."/>
            <person name="Kurnit D.M."/>
        </authorList>
    </citation>
    <scope>NUCLEOTIDE SEQUENCE [LARGE SCALE GENOMIC DNA]</scope>
    <source>
        <strain evidence="10 11">IMCC3135</strain>
    </source>
</reference>
<evidence type="ECO:0000313" key="10">
    <source>
        <dbReference type="EMBL" id="ASJ76793.1"/>
    </source>
</evidence>
<sequence length="461" mass="51005">MTEQMTSQHAQSDSWHLGLFMHMPRMSRLEVLENTLIQVDALGSIVSLTRPDEPEYTERLHTARRSGALTEMSSQQMMIPGLVDLHVHAPQWPQLGKALHLPLQDWLNHYTFPLEARYQDIDFARQVYPSLVRALLANGTTTAMYFATVHEEATELLAATCLALGQRAYVGRVAMDDPQQCPDYYRDSDAQAAVAASERSIHAIRQLSGNQNQLVKPVITPRFIPSCTNDLLAGLGELAARHQCHVQTHCSESDWEHDYVLNRLGKTDTQALADFGLLNRHTVLAHSNFITDSDMGRIQEAGSGIAHCPLSNSYFADSVFPLRRALDKSLRVGLGTDIAGGHSASLFNTCQHAVASSRMLESGVDARLPAAERGQANARINFLEAFYLATAGGADVLDSPTGLFEPGRQFDALLLDLDCPENRLNEFTRANDWEDLLGCVVYNTQPCNIGRVWIDGRCVHG</sequence>
<comment type="function">
    <text evidence="8">Catalyzes the hydrolytic deamination of guanine, producing xanthine and ammonia.</text>
</comment>
<dbReference type="GO" id="GO:0008270">
    <property type="term" value="F:zinc ion binding"/>
    <property type="evidence" value="ECO:0007669"/>
    <property type="project" value="UniProtKB-UniRule"/>
</dbReference>
<evidence type="ECO:0000313" key="11">
    <source>
        <dbReference type="Proteomes" id="UP000250079"/>
    </source>
</evidence>
<dbReference type="GO" id="GO:0005829">
    <property type="term" value="C:cytosol"/>
    <property type="evidence" value="ECO:0007669"/>
    <property type="project" value="TreeGrafter"/>
</dbReference>
<comment type="catalytic activity">
    <reaction evidence="8">
        <text>guanine + H2O + H(+) = xanthine + NH4(+)</text>
        <dbReference type="Rhea" id="RHEA:14665"/>
        <dbReference type="ChEBI" id="CHEBI:15377"/>
        <dbReference type="ChEBI" id="CHEBI:15378"/>
        <dbReference type="ChEBI" id="CHEBI:16235"/>
        <dbReference type="ChEBI" id="CHEBI:17712"/>
        <dbReference type="ChEBI" id="CHEBI:28938"/>
        <dbReference type="EC" id="3.5.4.3"/>
    </reaction>
</comment>
<dbReference type="Pfam" id="PF01979">
    <property type="entry name" value="Amidohydro_1"/>
    <property type="match status" value="1"/>
</dbReference>
<dbReference type="SUPFAM" id="SSF51556">
    <property type="entry name" value="Metallo-dependent hydrolases"/>
    <property type="match status" value="1"/>
</dbReference>
<dbReference type="GO" id="GO:0008892">
    <property type="term" value="F:guanine deaminase activity"/>
    <property type="evidence" value="ECO:0007669"/>
    <property type="project" value="UniProtKB-UniRule"/>
</dbReference>
<dbReference type="SUPFAM" id="SSF51338">
    <property type="entry name" value="Composite domain of metallo-dependent hydrolases"/>
    <property type="match status" value="1"/>
</dbReference>
<evidence type="ECO:0000256" key="5">
    <source>
        <dbReference type="ARBA" id="ARBA00022801"/>
    </source>
</evidence>
<keyword evidence="5 8" id="KW-0378">Hydrolase</keyword>
<keyword evidence="6 8" id="KW-0862">Zinc</keyword>
<dbReference type="InterPro" id="IPR051607">
    <property type="entry name" value="Metallo-dep_hydrolases"/>
</dbReference>
<dbReference type="GO" id="GO:0006147">
    <property type="term" value="P:guanine catabolic process"/>
    <property type="evidence" value="ECO:0007669"/>
    <property type="project" value="UniProtKB-UniRule"/>
</dbReference>
<gene>
    <name evidence="10" type="primary">guaD_2</name>
    <name evidence="10" type="ORF">IMCC3135_33760</name>
</gene>
<dbReference type="InterPro" id="IPR011059">
    <property type="entry name" value="Metal-dep_hydrolase_composite"/>
</dbReference>
<dbReference type="EC" id="3.5.4.3" evidence="3 7"/>
<comment type="cofactor">
    <cofactor evidence="8">
        <name>Zn(2+)</name>
        <dbReference type="ChEBI" id="CHEBI:29105"/>
    </cofactor>
    <text evidence="8">Binds 1 zinc ion per subunit.</text>
</comment>
<evidence type="ECO:0000259" key="9">
    <source>
        <dbReference type="Pfam" id="PF01979"/>
    </source>
</evidence>
<name>A0A2Z2NZV0_9GAMM</name>
<feature type="domain" description="Amidohydrolase-related" evidence="9">
    <location>
        <begin position="77"/>
        <end position="458"/>
    </location>
</feature>
<evidence type="ECO:0000256" key="4">
    <source>
        <dbReference type="ARBA" id="ARBA00022723"/>
    </source>
</evidence>
<dbReference type="Proteomes" id="UP000250079">
    <property type="component" value="Chromosome"/>
</dbReference>
<keyword evidence="11" id="KW-1185">Reference proteome</keyword>
<dbReference type="PANTHER" id="PTHR11271:SF6">
    <property type="entry name" value="GUANINE DEAMINASE"/>
    <property type="match status" value="1"/>
</dbReference>